<dbReference type="InterPro" id="IPR036179">
    <property type="entry name" value="Ig-like_dom_sf"/>
</dbReference>
<dbReference type="AlphaFoldDB" id="A0A7K6SF23"/>
<dbReference type="Proteomes" id="UP000570016">
    <property type="component" value="Unassembled WGS sequence"/>
</dbReference>
<evidence type="ECO:0000313" key="5">
    <source>
        <dbReference type="EMBL" id="NWW96498.1"/>
    </source>
</evidence>
<feature type="non-terminal residue" evidence="5">
    <location>
        <position position="1"/>
    </location>
</feature>
<dbReference type="GO" id="GO:0016020">
    <property type="term" value="C:membrane"/>
    <property type="evidence" value="ECO:0007669"/>
    <property type="project" value="UniProtKB-SubCell"/>
</dbReference>
<comment type="subcellular location">
    <subcellularLocation>
        <location evidence="1">Membrane</location>
    </subcellularLocation>
</comment>
<feature type="non-terminal residue" evidence="5">
    <location>
        <position position="223"/>
    </location>
</feature>
<protein>
    <submittedName>
        <fullName evidence="5">SLAF5 protein</fullName>
    </submittedName>
</protein>
<evidence type="ECO:0000256" key="4">
    <source>
        <dbReference type="ARBA" id="ARBA00023180"/>
    </source>
</evidence>
<dbReference type="Gene3D" id="2.60.40.10">
    <property type="entry name" value="Immunoglobulins"/>
    <property type="match status" value="2"/>
</dbReference>
<keyword evidence="4" id="KW-0325">Glycoprotein</keyword>
<accession>A0A7K6SF23</accession>
<sequence>LLPSPPATPQLHCALSPGALPSAQLFSPACDGAEISGAVGRSVTFSLQTLYGKAAAWSHENDVIVTVKFGDPPEATFFDDNYKTRLAFPEKGRALTISQLRMDDAGTYTAKISSVKTTFTLHVYRELAEPTVTCVAQNCSVNSCHYMLNCTASSPGSGKVSYSWSLGDRPQGEGPMVLVEESPLDEQPSLLTCMAQNPVSSRNITVTSPAALCAGNSHRKVQG</sequence>
<keyword evidence="2" id="KW-0732">Signal</keyword>
<organism evidence="5 6">
    <name type="scientific">Rhynochetos jubatus</name>
    <name type="common">kagu</name>
    <dbReference type="NCBI Taxonomy" id="54386"/>
    <lineage>
        <taxon>Eukaryota</taxon>
        <taxon>Metazoa</taxon>
        <taxon>Chordata</taxon>
        <taxon>Craniata</taxon>
        <taxon>Vertebrata</taxon>
        <taxon>Euteleostomi</taxon>
        <taxon>Archelosauria</taxon>
        <taxon>Archosauria</taxon>
        <taxon>Dinosauria</taxon>
        <taxon>Saurischia</taxon>
        <taxon>Theropoda</taxon>
        <taxon>Coelurosauria</taxon>
        <taxon>Aves</taxon>
        <taxon>Neognathae</taxon>
        <taxon>Neoaves</taxon>
        <taxon>Phaethontimorphae</taxon>
        <taxon>Eurypygiformes</taxon>
        <taxon>Rhynochetidae</taxon>
        <taxon>Rhynochetos</taxon>
    </lineage>
</organism>
<evidence type="ECO:0000256" key="1">
    <source>
        <dbReference type="ARBA" id="ARBA00004370"/>
    </source>
</evidence>
<dbReference type="PANTHER" id="PTHR12080:SF55">
    <property type="entry name" value="LYMPHOCYTE FUNCTION-ASSOCIATED ANTIGEN 3"/>
    <property type="match status" value="1"/>
</dbReference>
<keyword evidence="6" id="KW-1185">Reference proteome</keyword>
<comment type="caution">
    <text evidence="5">The sequence shown here is derived from an EMBL/GenBank/DDBJ whole genome shotgun (WGS) entry which is preliminary data.</text>
</comment>
<name>A0A7K6SF23_9AVES</name>
<evidence type="ECO:0000313" key="6">
    <source>
        <dbReference type="Proteomes" id="UP000570016"/>
    </source>
</evidence>
<dbReference type="InterPro" id="IPR015631">
    <property type="entry name" value="CD2/SLAM_rcpt"/>
</dbReference>
<proteinExistence type="predicted"/>
<reference evidence="5 6" key="1">
    <citation type="submission" date="2019-09" db="EMBL/GenBank/DDBJ databases">
        <title>Bird 10,000 Genomes (B10K) Project - Family phase.</title>
        <authorList>
            <person name="Zhang G."/>
        </authorList>
    </citation>
    <scope>NUCLEOTIDE SEQUENCE [LARGE SCALE GENOMIC DNA]</scope>
    <source>
        <strain evidence="5">B10K-DU-029-58</strain>
        <tissue evidence="5">Muscle</tissue>
    </source>
</reference>
<evidence type="ECO:0000256" key="3">
    <source>
        <dbReference type="ARBA" id="ARBA00023136"/>
    </source>
</evidence>
<dbReference type="SUPFAM" id="SSF48726">
    <property type="entry name" value="Immunoglobulin"/>
    <property type="match status" value="2"/>
</dbReference>
<keyword evidence="3" id="KW-0472">Membrane</keyword>
<dbReference type="PANTHER" id="PTHR12080">
    <property type="entry name" value="SIGNALING LYMPHOCYTIC ACTIVATION MOLECULE"/>
    <property type="match status" value="1"/>
</dbReference>
<dbReference type="EMBL" id="VZRY01006564">
    <property type="protein sequence ID" value="NWW96498.1"/>
    <property type="molecule type" value="Genomic_DNA"/>
</dbReference>
<evidence type="ECO:0000256" key="2">
    <source>
        <dbReference type="ARBA" id="ARBA00022729"/>
    </source>
</evidence>
<dbReference type="OrthoDB" id="8741746at2759"/>
<dbReference type="InterPro" id="IPR013783">
    <property type="entry name" value="Ig-like_fold"/>
</dbReference>
<gene>
    <name evidence="5" type="primary">Cd84</name>
    <name evidence="5" type="ORF">RHYJUB_R12848</name>
</gene>